<dbReference type="AlphaFoldDB" id="A0A6C0ETS3"/>
<name>A0A6C0ETS3_9ZZZZ</name>
<protein>
    <submittedName>
        <fullName evidence="1">Uncharacterized protein</fullName>
    </submittedName>
</protein>
<organism evidence="1">
    <name type="scientific">viral metagenome</name>
    <dbReference type="NCBI Taxonomy" id="1070528"/>
    <lineage>
        <taxon>unclassified sequences</taxon>
        <taxon>metagenomes</taxon>
        <taxon>organismal metagenomes</taxon>
    </lineage>
</organism>
<accession>A0A6C0ETS3</accession>
<sequence length="277" mass="32904">MKTAVLFFGEIRGGDKIWQNIYDSIVKPNNADVFMHHYYYSNEFLEKLSPILNESYTKYHKKKAVHFTPPSKLFQIFKPKKCLIEENRNDYHDNNEFAEISKKTTHDFFGEGNPIKEHIMMAYNTIRSQSFSRKQVIEMKKKFEEENGFKYDNVIITRLDINIFKPMSIVQKIPDIIIAREMSFESIYEQIIMTSSSVMDIFAKFHDEAVELYKKHIKPNHPFMQNEYFMTLFIKKHGIEISHCDFPMDYSQSRNGLSRFNVDYVTPESTTDVNQIY</sequence>
<reference evidence="1" key="1">
    <citation type="journal article" date="2020" name="Nature">
        <title>Giant virus diversity and host interactions through global metagenomics.</title>
        <authorList>
            <person name="Schulz F."/>
            <person name="Roux S."/>
            <person name="Paez-Espino D."/>
            <person name="Jungbluth S."/>
            <person name="Walsh D.A."/>
            <person name="Denef V.J."/>
            <person name="McMahon K.D."/>
            <person name="Konstantinidis K.T."/>
            <person name="Eloe-Fadrosh E.A."/>
            <person name="Kyrpides N.C."/>
            <person name="Woyke T."/>
        </authorList>
    </citation>
    <scope>NUCLEOTIDE SEQUENCE</scope>
    <source>
        <strain evidence="1">GVMAG-M-3300009155-48</strain>
    </source>
</reference>
<evidence type="ECO:0000313" key="1">
    <source>
        <dbReference type="EMBL" id="QHT31670.1"/>
    </source>
</evidence>
<proteinExistence type="predicted"/>
<dbReference type="EMBL" id="MN738924">
    <property type="protein sequence ID" value="QHT31670.1"/>
    <property type="molecule type" value="Genomic_DNA"/>
</dbReference>